<dbReference type="EMBL" id="JAWQEG010007548">
    <property type="protein sequence ID" value="KAK3852183.1"/>
    <property type="molecule type" value="Genomic_DNA"/>
</dbReference>
<evidence type="ECO:0000256" key="1">
    <source>
        <dbReference type="SAM" id="MobiDB-lite"/>
    </source>
</evidence>
<gene>
    <name evidence="2" type="ORF">Pcinc_041220</name>
</gene>
<accession>A0AAE1BKM0</accession>
<sequence length="134" mass="15430">MEGGREVGKDDRKNGGERQSEREGGREGRKDDRKNRGVKETIREWGMDGRGEGERMIERMKDEKRQSEREGGRERGGKDDRKNRGVKETMREGRRHVSNSKVKVTMAGVLTRFVERHLPVKKVLLLTLSPATRT</sequence>
<comment type="caution">
    <text evidence="2">The sequence shown here is derived from an EMBL/GenBank/DDBJ whole genome shotgun (WGS) entry which is preliminary data.</text>
</comment>
<dbReference type="AlphaFoldDB" id="A0AAE1BKM0"/>
<feature type="compositionally biased region" description="Basic and acidic residues" evidence="1">
    <location>
        <begin position="1"/>
        <end position="92"/>
    </location>
</feature>
<feature type="region of interest" description="Disordered" evidence="1">
    <location>
        <begin position="1"/>
        <end position="99"/>
    </location>
</feature>
<dbReference type="Proteomes" id="UP001286313">
    <property type="component" value="Unassembled WGS sequence"/>
</dbReference>
<proteinExistence type="predicted"/>
<protein>
    <submittedName>
        <fullName evidence="2">Uncharacterized protein</fullName>
    </submittedName>
</protein>
<keyword evidence="3" id="KW-1185">Reference proteome</keyword>
<name>A0AAE1BKM0_PETCI</name>
<reference evidence="2" key="1">
    <citation type="submission" date="2023-10" db="EMBL/GenBank/DDBJ databases">
        <title>Genome assemblies of two species of porcelain crab, Petrolisthes cinctipes and Petrolisthes manimaculis (Anomura: Porcellanidae).</title>
        <authorList>
            <person name="Angst P."/>
        </authorList>
    </citation>
    <scope>NUCLEOTIDE SEQUENCE</scope>
    <source>
        <strain evidence="2">PB745_01</strain>
        <tissue evidence="2">Gill</tissue>
    </source>
</reference>
<evidence type="ECO:0000313" key="2">
    <source>
        <dbReference type="EMBL" id="KAK3852183.1"/>
    </source>
</evidence>
<organism evidence="2 3">
    <name type="scientific">Petrolisthes cinctipes</name>
    <name type="common">Flat porcelain crab</name>
    <dbReference type="NCBI Taxonomy" id="88211"/>
    <lineage>
        <taxon>Eukaryota</taxon>
        <taxon>Metazoa</taxon>
        <taxon>Ecdysozoa</taxon>
        <taxon>Arthropoda</taxon>
        <taxon>Crustacea</taxon>
        <taxon>Multicrustacea</taxon>
        <taxon>Malacostraca</taxon>
        <taxon>Eumalacostraca</taxon>
        <taxon>Eucarida</taxon>
        <taxon>Decapoda</taxon>
        <taxon>Pleocyemata</taxon>
        <taxon>Anomura</taxon>
        <taxon>Galatheoidea</taxon>
        <taxon>Porcellanidae</taxon>
        <taxon>Petrolisthes</taxon>
    </lineage>
</organism>
<evidence type="ECO:0000313" key="3">
    <source>
        <dbReference type="Proteomes" id="UP001286313"/>
    </source>
</evidence>